<feature type="chain" id="PRO_5046951400" evidence="1">
    <location>
        <begin position="20"/>
        <end position="161"/>
    </location>
</feature>
<sequence length="161" mass="18525">MKTYYLRNWFVLLCFAVLACTVSCSKDDSAEANERLEALTIEENIFQLVNSHRADIGKEPLAINYLARELAEEHTRYMITQSDISHDHFDDRANRLFDEENAKRAGENVAAKQRSAKDVMEAWLNSSGHRENIEGDFTHIGISAVKNDVGQYYYTQLFLKQ</sequence>
<dbReference type="PROSITE" id="PS51257">
    <property type="entry name" value="PROKAR_LIPOPROTEIN"/>
    <property type="match status" value="1"/>
</dbReference>
<gene>
    <name evidence="3" type="ORF">ACFQ2E_02145</name>
</gene>
<dbReference type="RefSeq" id="WP_311935656.1">
    <property type="nucleotide sequence ID" value="NZ_JAVSCK010000001.1"/>
</dbReference>
<dbReference type="PANTHER" id="PTHR31157">
    <property type="entry name" value="SCP DOMAIN-CONTAINING PROTEIN"/>
    <property type="match status" value="1"/>
</dbReference>
<dbReference type="InterPro" id="IPR014044">
    <property type="entry name" value="CAP_dom"/>
</dbReference>
<dbReference type="InterPro" id="IPR035940">
    <property type="entry name" value="CAP_sf"/>
</dbReference>
<evidence type="ECO:0000259" key="2">
    <source>
        <dbReference type="Pfam" id="PF00188"/>
    </source>
</evidence>
<reference evidence="4" key="1">
    <citation type="journal article" date="2019" name="Int. J. Syst. Evol. Microbiol.">
        <title>The Global Catalogue of Microorganisms (GCM) 10K type strain sequencing project: providing services to taxonomists for standard genome sequencing and annotation.</title>
        <authorList>
            <consortium name="The Broad Institute Genomics Platform"/>
            <consortium name="The Broad Institute Genome Sequencing Center for Infectious Disease"/>
            <person name="Wu L."/>
            <person name="Ma J."/>
        </authorList>
    </citation>
    <scope>NUCLEOTIDE SEQUENCE [LARGE SCALE GENOMIC DNA]</scope>
    <source>
        <strain evidence="4">CCUG 63246</strain>
    </source>
</reference>
<organism evidence="3 4">
    <name type="scientific">Hwangdonia seohaensis</name>
    <dbReference type="NCBI Taxonomy" id="1240727"/>
    <lineage>
        <taxon>Bacteria</taxon>
        <taxon>Pseudomonadati</taxon>
        <taxon>Bacteroidota</taxon>
        <taxon>Flavobacteriia</taxon>
        <taxon>Flavobacteriales</taxon>
        <taxon>Flavobacteriaceae</taxon>
        <taxon>Hwangdonia</taxon>
    </lineage>
</organism>
<feature type="signal peptide" evidence="1">
    <location>
        <begin position="1"/>
        <end position="19"/>
    </location>
</feature>
<proteinExistence type="predicted"/>
<dbReference type="Gene3D" id="3.40.33.10">
    <property type="entry name" value="CAP"/>
    <property type="match status" value="1"/>
</dbReference>
<dbReference type="EMBL" id="JBHTLJ010000001">
    <property type="protein sequence ID" value="MFD1161200.1"/>
    <property type="molecule type" value="Genomic_DNA"/>
</dbReference>
<keyword evidence="4" id="KW-1185">Reference proteome</keyword>
<dbReference type="Proteomes" id="UP001597163">
    <property type="component" value="Unassembled WGS sequence"/>
</dbReference>
<dbReference type="PANTHER" id="PTHR31157:SF1">
    <property type="entry name" value="SCP DOMAIN-CONTAINING PROTEIN"/>
    <property type="match status" value="1"/>
</dbReference>
<comment type="caution">
    <text evidence="3">The sequence shown here is derived from an EMBL/GenBank/DDBJ whole genome shotgun (WGS) entry which is preliminary data.</text>
</comment>
<feature type="domain" description="SCP" evidence="2">
    <location>
        <begin position="47"/>
        <end position="158"/>
    </location>
</feature>
<evidence type="ECO:0000313" key="4">
    <source>
        <dbReference type="Proteomes" id="UP001597163"/>
    </source>
</evidence>
<dbReference type="SUPFAM" id="SSF55797">
    <property type="entry name" value="PR-1-like"/>
    <property type="match status" value="1"/>
</dbReference>
<accession>A0ABW3R841</accession>
<evidence type="ECO:0000256" key="1">
    <source>
        <dbReference type="SAM" id="SignalP"/>
    </source>
</evidence>
<protein>
    <submittedName>
        <fullName evidence="3">CAP domain-containing protein</fullName>
    </submittedName>
</protein>
<dbReference type="CDD" id="cd05379">
    <property type="entry name" value="CAP_bacterial"/>
    <property type="match status" value="1"/>
</dbReference>
<evidence type="ECO:0000313" key="3">
    <source>
        <dbReference type="EMBL" id="MFD1161200.1"/>
    </source>
</evidence>
<dbReference type="Pfam" id="PF00188">
    <property type="entry name" value="CAP"/>
    <property type="match status" value="1"/>
</dbReference>
<name>A0ABW3R841_9FLAO</name>
<keyword evidence="1" id="KW-0732">Signal</keyword>